<name>A0AA97PR30_PYRO3</name>
<proteinExistence type="predicted"/>
<gene>
    <name evidence="3" type="ORF">OOU_Y34scaffold00141g6</name>
</gene>
<protein>
    <submittedName>
        <fullName evidence="3">Uncharacterized protein</fullName>
    </submittedName>
</protein>
<evidence type="ECO:0000313" key="3">
    <source>
        <dbReference type="EMBL" id="ELQ43583.1"/>
    </source>
</evidence>
<dbReference type="AlphaFoldDB" id="A0AA97PR30"/>
<keyword evidence="2" id="KW-0732">Signal</keyword>
<evidence type="ECO:0000256" key="2">
    <source>
        <dbReference type="SAM" id="SignalP"/>
    </source>
</evidence>
<feature type="region of interest" description="Disordered" evidence="1">
    <location>
        <begin position="40"/>
        <end position="74"/>
    </location>
</feature>
<organism evidence="3">
    <name type="scientific">Pyricularia oryzae (strain Y34)</name>
    <name type="common">Rice blast fungus</name>
    <name type="synonym">Magnaporthe oryzae</name>
    <dbReference type="NCBI Taxonomy" id="1143189"/>
    <lineage>
        <taxon>Eukaryota</taxon>
        <taxon>Fungi</taxon>
        <taxon>Dikarya</taxon>
        <taxon>Ascomycota</taxon>
        <taxon>Pezizomycotina</taxon>
        <taxon>Sordariomycetes</taxon>
        <taxon>Sordariomycetidae</taxon>
        <taxon>Magnaporthales</taxon>
        <taxon>Pyriculariaceae</taxon>
        <taxon>Pyricularia</taxon>
    </lineage>
</organism>
<accession>A0AA97PR30</accession>
<feature type="compositionally biased region" description="Basic and acidic residues" evidence="1">
    <location>
        <begin position="41"/>
        <end position="74"/>
    </location>
</feature>
<reference evidence="3" key="1">
    <citation type="journal article" date="2012" name="PLoS Genet.">
        <title>Comparative analysis of the genomes of two field isolates of the rice blast fungus Magnaporthe oryzae.</title>
        <authorList>
            <person name="Xue M."/>
            <person name="Yang J."/>
            <person name="Li Z."/>
            <person name="Hu S."/>
            <person name="Yao N."/>
            <person name="Dean R.A."/>
            <person name="Zhao W."/>
            <person name="Shen M."/>
            <person name="Zhang H."/>
            <person name="Li C."/>
            <person name="Liu L."/>
            <person name="Cao L."/>
            <person name="Xu X."/>
            <person name="Xing Y."/>
            <person name="Hsiang T."/>
            <person name="Zhang Z."/>
            <person name="Xu J.R."/>
            <person name="Peng Y.L."/>
        </authorList>
    </citation>
    <scope>NUCLEOTIDE SEQUENCE</scope>
    <source>
        <strain evidence="3">Y34</strain>
    </source>
</reference>
<dbReference type="EMBL" id="JH793414">
    <property type="protein sequence ID" value="ELQ43583.1"/>
    <property type="molecule type" value="Genomic_DNA"/>
</dbReference>
<feature type="chain" id="PRO_5041726610" evidence="2">
    <location>
        <begin position="19"/>
        <end position="74"/>
    </location>
</feature>
<evidence type="ECO:0000256" key="1">
    <source>
        <dbReference type="SAM" id="MobiDB-lite"/>
    </source>
</evidence>
<dbReference type="Proteomes" id="UP000011086">
    <property type="component" value="Unassembled WGS sequence"/>
</dbReference>
<feature type="signal peptide" evidence="2">
    <location>
        <begin position="1"/>
        <end position="18"/>
    </location>
</feature>
<sequence>MKLSLIAAVLATALPALAHEASAGTPLTVARRDVPIQADKLTAREATRARVSVQKRDAPPDPLKSRPDHKDNGI</sequence>